<proteinExistence type="predicted"/>
<dbReference type="Proteomes" id="UP001179952">
    <property type="component" value="Unassembled WGS sequence"/>
</dbReference>
<protein>
    <submittedName>
        <fullName evidence="1">Uncharacterized protein</fullName>
    </submittedName>
</protein>
<organism evidence="1 2">
    <name type="scientific">Acorus gramineus</name>
    <name type="common">Dwarf sweet flag</name>
    <dbReference type="NCBI Taxonomy" id="55184"/>
    <lineage>
        <taxon>Eukaryota</taxon>
        <taxon>Viridiplantae</taxon>
        <taxon>Streptophyta</taxon>
        <taxon>Embryophyta</taxon>
        <taxon>Tracheophyta</taxon>
        <taxon>Spermatophyta</taxon>
        <taxon>Magnoliopsida</taxon>
        <taxon>Liliopsida</taxon>
        <taxon>Acoraceae</taxon>
        <taxon>Acorus</taxon>
    </lineage>
</organism>
<evidence type="ECO:0000313" key="1">
    <source>
        <dbReference type="EMBL" id="KAK1272746.1"/>
    </source>
</evidence>
<reference evidence="1" key="1">
    <citation type="journal article" date="2023" name="Nat. Commun.">
        <title>Diploid and tetraploid genomes of Acorus and the evolution of monocots.</title>
        <authorList>
            <person name="Ma L."/>
            <person name="Liu K.W."/>
            <person name="Li Z."/>
            <person name="Hsiao Y.Y."/>
            <person name="Qi Y."/>
            <person name="Fu T."/>
            <person name="Tang G.D."/>
            <person name="Zhang D."/>
            <person name="Sun W.H."/>
            <person name="Liu D.K."/>
            <person name="Li Y."/>
            <person name="Chen G.Z."/>
            <person name="Liu X.D."/>
            <person name="Liao X.Y."/>
            <person name="Jiang Y.T."/>
            <person name="Yu X."/>
            <person name="Hao Y."/>
            <person name="Huang J."/>
            <person name="Zhao X.W."/>
            <person name="Ke S."/>
            <person name="Chen Y.Y."/>
            <person name="Wu W.L."/>
            <person name="Hsu J.L."/>
            <person name="Lin Y.F."/>
            <person name="Huang M.D."/>
            <person name="Li C.Y."/>
            <person name="Huang L."/>
            <person name="Wang Z.W."/>
            <person name="Zhao X."/>
            <person name="Zhong W.Y."/>
            <person name="Peng D.H."/>
            <person name="Ahmad S."/>
            <person name="Lan S."/>
            <person name="Zhang J.S."/>
            <person name="Tsai W.C."/>
            <person name="Van de Peer Y."/>
            <person name="Liu Z.J."/>
        </authorList>
    </citation>
    <scope>NUCLEOTIDE SEQUENCE</scope>
    <source>
        <strain evidence="1">SCP</strain>
    </source>
</reference>
<reference evidence="1" key="2">
    <citation type="submission" date="2023-06" db="EMBL/GenBank/DDBJ databases">
        <authorList>
            <person name="Ma L."/>
            <person name="Liu K.-W."/>
            <person name="Li Z."/>
            <person name="Hsiao Y.-Y."/>
            <person name="Qi Y."/>
            <person name="Fu T."/>
            <person name="Tang G."/>
            <person name="Zhang D."/>
            <person name="Sun W.-H."/>
            <person name="Liu D.-K."/>
            <person name="Li Y."/>
            <person name="Chen G.-Z."/>
            <person name="Liu X.-D."/>
            <person name="Liao X.-Y."/>
            <person name="Jiang Y.-T."/>
            <person name="Yu X."/>
            <person name="Hao Y."/>
            <person name="Huang J."/>
            <person name="Zhao X.-W."/>
            <person name="Ke S."/>
            <person name="Chen Y.-Y."/>
            <person name="Wu W.-L."/>
            <person name="Hsu J.-L."/>
            <person name="Lin Y.-F."/>
            <person name="Huang M.-D."/>
            <person name="Li C.-Y."/>
            <person name="Huang L."/>
            <person name="Wang Z.-W."/>
            <person name="Zhao X."/>
            <person name="Zhong W.-Y."/>
            <person name="Peng D.-H."/>
            <person name="Ahmad S."/>
            <person name="Lan S."/>
            <person name="Zhang J.-S."/>
            <person name="Tsai W.-C."/>
            <person name="Van De Peer Y."/>
            <person name="Liu Z.-J."/>
        </authorList>
    </citation>
    <scope>NUCLEOTIDE SEQUENCE</scope>
    <source>
        <strain evidence="1">SCP</strain>
        <tissue evidence="1">Leaves</tissue>
    </source>
</reference>
<comment type="caution">
    <text evidence="1">The sequence shown here is derived from an EMBL/GenBank/DDBJ whole genome shotgun (WGS) entry which is preliminary data.</text>
</comment>
<dbReference type="EMBL" id="JAUJYN010000004">
    <property type="protein sequence ID" value="KAK1272746.1"/>
    <property type="molecule type" value="Genomic_DNA"/>
</dbReference>
<sequence length="69" mass="7850">MIELEEKWGDGGESRDESDDIFPRLKLLNLIYCPKLESLPKGLLGPNKKLRAGIELDCVEVAFDKNIYL</sequence>
<dbReference type="AlphaFoldDB" id="A0AAV9B8P4"/>
<accession>A0AAV9B8P4</accession>
<keyword evidence="2" id="KW-1185">Reference proteome</keyword>
<evidence type="ECO:0000313" key="2">
    <source>
        <dbReference type="Proteomes" id="UP001179952"/>
    </source>
</evidence>
<gene>
    <name evidence="1" type="ORF">QJS04_geneDACA007963</name>
</gene>
<name>A0AAV9B8P4_ACOGR</name>